<dbReference type="CDD" id="cd01948">
    <property type="entry name" value="EAL"/>
    <property type="match status" value="1"/>
</dbReference>
<dbReference type="AlphaFoldDB" id="A0A246BMJ6"/>
<dbReference type="InterPro" id="IPR001633">
    <property type="entry name" value="EAL_dom"/>
</dbReference>
<dbReference type="SUPFAM" id="SSF55785">
    <property type="entry name" value="PYP-like sensor domain (PAS domain)"/>
    <property type="match status" value="1"/>
</dbReference>
<evidence type="ECO:0000259" key="2">
    <source>
        <dbReference type="PROSITE" id="PS50883"/>
    </source>
</evidence>
<dbReference type="NCBIfam" id="TIGR00254">
    <property type="entry name" value="GGDEF"/>
    <property type="match status" value="1"/>
</dbReference>
<dbReference type="PANTHER" id="PTHR44757">
    <property type="entry name" value="DIGUANYLATE CYCLASE DGCP"/>
    <property type="match status" value="1"/>
</dbReference>
<dbReference type="OrthoDB" id="9759607at2"/>
<evidence type="ECO:0000259" key="1">
    <source>
        <dbReference type="PROSITE" id="PS50112"/>
    </source>
</evidence>
<feature type="domain" description="PAS" evidence="1">
    <location>
        <begin position="8"/>
        <end position="79"/>
    </location>
</feature>
<dbReference type="InterPro" id="IPR035965">
    <property type="entry name" value="PAS-like_dom_sf"/>
</dbReference>
<dbReference type="Proteomes" id="UP000197208">
    <property type="component" value="Unassembled WGS sequence"/>
</dbReference>
<name>A0A246BMJ6_9DEIO</name>
<dbReference type="Gene3D" id="3.30.450.40">
    <property type="match status" value="1"/>
</dbReference>
<dbReference type="Gene3D" id="3.20.20.450">
    <property type="entry name" value="EAL domain"/>
    <property type="match status" value="1"/>
</dbReference>
<evidence type="ECO:0000259" key="3">
    <source>
        <dbReference type="PROSITE" id="PS50887"/>
    </source>
</evidence>
<dbReference type="PANTHER" id="PTHR44757:SF2">
    <property type="entry name" value="BIOFILM ARCHITECTURE MAINTENANCE PROTEIN MBAA"/>
    <property type="match status" value="1"/>
</dbReference>
<dbReference type="EMBL" id="NHMK01000010">
    <property type="protein sequence ID" value="OWL96875.1"/>
    <property type="molecule type" value="Genomic_DNA"/>
</dbReference>
<dbReference type="InterPro" id="IPR052155">
    <property type="entry name" value="Biofilm_reg_signaling"/>
</dbReference>
<dbReference type="SUPFAM" id="SSF55781">
    <property type="entry name" value="GAF domain-like"/>
    <property type="match status" value="1"/>
</dbReference>
<dbReference type="PROSITE" id="PS50883">
    <property type="entry name" value="EAL"/>
    <property type="match status" value="1"/>
</dbReference>
<reference evidence="4 5" key="1">
    <citation type="submission" date="2017-05" db="EMBL/GenBank/DDBJ databases">
        <title>De novo genome assembly of Deniococcus indicus strain DR1.</title>
        <authorList>
            <person name="Chauhan D."/>
            <person name="Yennamalli R.M."/>
            <person name="Priyadarshini R."/>
        </authorList>
    </citation>
    <scope>NUCLEOTIDE SEQUENCE [LARGE SCALE GENOMIC DNA]</scope>
    <source>
        <strain evidence="4 5">DR1</strain>
    </source>
</reference>
<dbReference type="RefSeq" id="WP_088248072.1">
    <property type="nucleotide sequence ID" value="NZ_NHMK01000010.1"/>
</dbReference>
<dbReference type="GO" id="GO:0006355">
    <property type="term" value="P:regulation of DNA-templated transcription"/>
    <property type="evidence" value="ECO:0007669"/>
    <property type="project" value="InterPro"/>
</dbReference>
<dbReference type="InterPro" id="IPR043128">
    <property type="entry name" value="Rev_trsase/Diguanyl_cyclase"/>
</dbReference>
<feature type="domain" description="GGDEF" evidence="3">
    <location>
        <begin position="570"/>
        <end position="701"/>
    </location>
</feature>
<dbReference type="InterPro" id="IPR000160">
    <property type="entry name" value="GGDEF_dom"/>
</dbReference>
<dbReference type="SUPFAM" id="SSF141868">
    <property type="entry name" value="EAL domain-like"/>
    <property type="match status" value="1"/>
</dbReference>
<dbReference type="InterPro" id="IPR013767">
    <property type="entry name" value="PAS_fold"/>
</dbReference>
<gene>
    <name evidence="4" type="ORF">CBQ26_07745</name>
</gene>
<dbReference type="InterPro" id="IPR029016">
    <property type="entry name" value="GAF-like_dom_sf"/>
</dbReference>
<dbReference type="InterPro" id="IPR000014">
    <property type="entry name" value="PAS"/>
</dbReference>
<dbReference type="Pfam" id="PF00989">
    <property type="entry name" value="PAS"/>
    <property type="match status" value="1"/>
</dbReference>
<organism evidence="4 5">
    <name type="scientific">Deinococcus indicus</name>
    <dbReference type="NCBI Taxonomy" id="223556"/>
    <lineage>
        <taxon>Bacteria</taxon>
        <taxon>Thermotogati</taxon>
        <taxon>Deinococcota</taxon>
        <taxon>Deinococci</taxon>
        <taxon>Deinococcales</taxon>
        <taxon>Deinococcaceae</taxon>
        <taxon>Deinococcus</taxon>
    </lineage>
</organism>
<dbReference type="SMART" id="SM00091">
    <property type="entry name" value="PAS"/>
    <property type="match status" value="3"/>
</dbReference>
<dbReference type="SMART" id="SM00052">
    <property type="entry name" value="EAL"/>
    <property type="match status" value="1"/>
</dbReference>
<dbReference type="Gene3D" id="3.30.70.270">
    <property type="match status" value="1"/>
</dbReference>
<dbReference type="Pfam" id="PF00990">
    <property type="entry name" value="GGDEF"/>
    <property type="match status" value="1"/>
</dbReference>
<keyword evidence="5" id="KW-1185">Reference proteome</keyword>
<dbReference type="SUPFAM" id="SSF55073">
    <property type="entry name" value="Nucleotide cyclase"/>
    <property type="match status" value="1"/>
</dbReference>
<dbReference type="Pfam" id="PF08448">
    <property type="entry name" value="PAS_4"/>
    <property type="match status" value="1"/>
</dbReference>
<evidence type="ECO:0000313" key="4">
    <source>
        <dbReference type="EMBL" id="OWL96875.1"/>
    </source>
</evidence>
<evidence type="ECO:0008006" key="6">
    <source>
        <dbReference type="Google" id="ProtNLM"/>
    </source>
</evidence>
<evidence type="ECO:0000313" key="5">
    <source>
        <dbReference type="Proteomes" id="UP000197208"/>
    </source>
</evidence>
<accession>A0A246BMJ6</accession>
<feature type="domain" description="EAL" evidence="2">
    <location>
        <begin position="709"/>
        <end position="963"/>
    </location>
</feature>
<dbReference type="PROSITE" id="PS50887">
    <property type="entry name" value="GGDEF"/>
    <property type="match status" value="1"/>
</dbReference>
<dbReference type="Pfam" id="PF00563">
    <property type="entry name" value="EAL"/>
    <property type="match status" value="1"/>
</dbReference>
<dbReference type="InterPro" id="IPR035919">
    <property type="entry name" value="EAL_sf"/>
</dbReference>
<sequence length="964" mass="105511">MEPDLTPTDLAVLSALTDTADPLLVVDGVSEQVLMVSEAFARWSGYPREQLPGTETVTLLASQDREEFRLSLQVFLDGDMPSARRDFMFQGAGGQPLPAQVRGLRFTLAGGRRVGLLAIRPATELLPAALFYRQILEELPLELSVLDPDGRFLYVNPAAAPDPEVRTALTGLNVREAAALLNLPAAYLPEREAAVARAQRDPARLYWTESRAGQLQERTLVPILNERGSLNLMLTYATDLPERLRQSERLTLLEGSMQAAVVPMCVLDARRNHQHGRVAYTNAAFQTLLAPLPVALGTHPLEWPWAPADRQVIRALLTELNATGAASFTRDVNLPARNEWWEVTATRVGQDRSGCGTHWALFLRDVGEQRRADLFLRSLADANVASLMDAPLEQVLGALFGGLREVLGGWSAGVATLDHELIQLLGQVSAPLRQALSRYPSEHGRALWGRRDPHKLSRAVVIHEQWERHPVGQAVRGEWVPAVRTSVEVPMYDRNRELLGVLALTHPKRLEVGPDLLRLAENMAGHIALFIDRQRTLEQLERLAFTDALTGLTNRGGFARRAAQQLSGGAPLALALMDLNRFKIVNDTLGHDVGDELLRAISARLEEVLRAWPVSTLARMGGDEFALLLDDPGLIEPVSETIRVAMAQPFEVAGRPLRVGIAVGWSVYPDTAPDTAALLRQADTAMYLAKRAGLGFQVFRPAAQPRIAHLTLESAMYEALRAGQFSLVFQPQVQVRTRQVVGAEVLIRWTHPDLGVVSPAEFIPLAEATGLIHGIGAFVLREALREAVTWPAPLCLSVNVSPVQLRHPQFTARLAALLEEVGFDPARLTLEVTETAFINDLSAVTGAVRQLRSLQVKVAVDDFGTGYSTLMTLRDLLAHELKIDRTFVRDLCTPGREGRQNCAIVQATLGLAQALGLQVVAEGVETPEQAELLAELGCPVMQGYLIAPGVDAATFRAQFLGART</sequence>
<dbReference type="CDD" id="cd01949">
    <property type="entry name" value="GGDEF"/>
    <property type="match status" value="1"/>
</dbReference>
<dbReference type="Gene3D" id="3.30.450.20">
    <property type="entry name" value="PAS domain"/>
    <property type="match status" value="3"/>
</dbReference>
<dbReference type="CDD" id="cd00130">
    <property type="entry name" value="PAS"/>
    <property type="match status" value="1"/>
</dbReference>
<dbReference type="InterPro" id="IPR013656">
    <property type="entry name" value="PAS_4"/>
</dbReference>
<dbReference type="PROSITE" id="PS50112">
    <property type="entry name" value="PAS"/>
    <property type="match status" value="1"/>
</dbReference>
<comment type="caution">
    <text evidence="4">The sequence shown here is derived from an EMBL/GenBank/DDBJ whole genome shotgun (WGS) entry which is preliminary data.</text>
</comment>
<dbReference type="SMART" id="SM00267">
    <property type="entry name" value="GGDEF"/>
    <property type="match status" value="1"/>
</dbReference>
<dbReference type="InterPro" id="IPR029787">
    <property type="entry name" value="Nucleotide_cyclase"/>
</dbReference>
<dbReference type="NCBIfam" id="TIGR00229">
    <property type="entry name" value="sensory_box"/>
    <property type="match status" value="1"/>
</dbReference>
<proteinExistence type="predicted"/>
<protein>
    <recommendedName>
        <fullName evidence="6">Diguanylate cyclase</fullName>
    </recommendedName>
</protein>